<keyword evidence="4" id="KW-0479">Metal-binding</keyword>
<dbReference type="EMBL" id="JABXXO010000014">
    <property type="protein sequence ID" value="KAF7760717.1"/>
    <property type="molecule type" value="Genomic_DNA"/>
</dbReference>
<evidence type="ECO:0000313" key="13">
    <source>
        <dbReference type="Proteomes" id="UP000629468"/>
    </source>
</evidence>
<evidence type="ECO:0000256" key="8">
    <source>
        <dbReference type="ARBA" id="ARBA00023163"/>
    </source>
</evidence>
<reference evidence="12 13" key="1">
    <citation type="journal article" name="Sci. Rep.">
        <title>Telomere-to-telomere assembled and centromere annotated genomes of the two main subspecies of the button mushroom Agaricus bisporus reveal especially polymorphic chromosome ends.</title>
        <authorList>
            <person name="Sonnenberg A.S.M."/>
            <person name="Sedaghat-Telgerd N."/>
            <person name="Lavrijssen B."/>
            <person name="Ohm R.A."/>
            <person name="Hendrickx P.M."/>
            <person name="Scholtmeijer K."/>
            <person name="Baars J.J.P."/>
            <person name="van Peer A."/>
        </authorList>
    </citation>
    <scope>NUCLEOTIDE SEQUENCE [LARGE SCALE GENOMIC DNA]</scope>
    <source>
        <strain evidence="12 13">H119_p4</strain>
    </source>
</reference>
<sequence>MLDSPPASPPAKKAKLTEEEPVDTPKDPEDDSENHCSICLQAMEDRTVIPHCSHEFCFDCLMIWTAQSRRCPLCAQIIGDYLIHDIRSRYDYRKHYLTPLRSNSPPLLPLQTTAALEARNAARRRRRDREHRRRHEELDELDKLEFSIAFRRWIYKHDLYAKHVASNSFTKYRPYPTPAQFTASPDLISRTTTFLRRELQIWQGLDVEFLTNLIISLMKAIDIRSQSAVKLLAEFLDMDTPFDSRNRSVNAEHFAHEVYSYVRSPFRDLFVYDSVYERPRDVSPPPQTRRQNVRWRAESPESHEHNLQMSYSLAPSSRQLDYRGSSLRKQDRVANTHQSNRSTSPNIGLVRQEEWQKRMDESTLRTPTLRTTGQSNSEDKGDNDEYTSAPGKGKERQNSVVIDHSNLSLSYPDSNGNGRVNDNSVPAGLSAFGISNRSESKQKVLNGHDSSLSDAREGACASPTVDPPEVEKDTRTKRTRPRSLVESIRTHLKPAAATSRLLKKERDILSLRPDSKGSHDPSTPLRICPSDSISSALPDQDGLLDRTDKHRFEDKLSGNFALGKVPIINPSNSSNSYFIKGEAAPGNGVSHPSTSGGLHSACGDIAPLAQQQPSLPIDSLQGESEFVQDVPQNTTSTAGAQQVELLETELLVEARALERDDKDHVKDNRARQIDNPHVAPSLHPAPPMTVAKHNSGPFNPDLIMTHQGDGHLLLPKQQPRLNDNEKSIREAIYSHQPREGVKEVKKRQYPPHAEATVTTSASEGSLSRVGVGRSMLDCRGIDGDKMEYKDVLLNPRLDTTALEASLKKRMRLRAKLAAEKQAAESR</sequence>
<dbReference type="GO" id="GO:0061630">
    <property type="term" value="F:ubiquitin protein ligase activity"/>
    <property type="evidence" value="ECO:0007669"/>
    <property type="project" value="UniProtKB-EC"/>
</dbReference>
<dbReference type="GO" id="GO:0000209">
    <property type="term" value="P:protein polyubiquitination"/>
    <property type="evidence" value="ECO:0007669"/>
    <property type="project" value="TreeGrafter"/>
</dbReference>
<evidence type="ECO:0000256" key="4">
    <source>
        <dbReference type="ARBA" id="ARBA00022723"/>
    </source>
</evidence>
<proteinExistence type="predicted"/>
<organism evidence="12 13">
    <name type="scientific">Agaricus bisporus var. burnettii</name>
    <dbReference type="NCBI Taxonomy" id="192524"/>
    <lineage>
        <taxon>Eukaryota</taxon>
        <taxon>Fungi</taxon>
        <taxon>Dikarya</taxon>
        <taxon>Basidiomycota</taxon>
        <taxon>Agaricomycotina</taxon>
        <taxon>Agaricomycetes</taxon>
        <taxon>Agaricomycetidae</taxon>
        <taxon>Agaricales</taxon>
        <taxon>Agaricineae</taxon>
        <taxon>Agaricaceae</taxon>
        <taxon>Agaricus</taxon>
    </lineage>
</organism>
<dbReference type="GO" id="GO:0008270">
    <property type="term" value="F:zinc ion binding"/>
    <property type="evidence" value="ECO:0007669"/>
    <property type="project" value="UniProtKB-KW"/>
</dbReference>
<evidence type="ECO:0000256" key="3">
    <source>
        <dbReference type="ARBA" id="ARBA00022679"/>
    </source>
</evidence>
<dbReference type="InterPro" id="IPR013083">
    <property type="entry name" value="Znf_RING/FYVE/PHD"/>
</dbReference>
<dbReference type="PANTHER" id="PTHR46077:SF1">
    <property type="entry name" value="TOP1 BINDING ARGININE_SERINE RICH PROTEIN, E3 UBIQUITIN LIGASE"/>
    <property type="match status" value="1"/>
</dbReference>
<feature type="compositionally biased region" description="Polar residues" evidence="10">
    <location>
        <begin position="405"/>
        <end position="424"/>
    </location>
</feature>
<dbReference type="InterPro" id="IPR001841">
    <property type="entry name" value="Znf_RING"/>
</dbReference>
<evidence type="ECO:0000256" key="1">
    <source>
        <dbReference type="ARBA" id="ARBA00000900"/>
    </source>
</evidence>
<dbReference type="EC" id="2.3.2.27" evidence="2"/>
<keyword evidence="8" id="KW-0804">Transcription</keyword>
<feature type="compositionally biased region" description="Polar residues" evidence="10">
    <location>
        <begin position="335"/>
        <end position="346"/>
    </location>
</feature>
<evidence type="ECO:0000256" key="7">
    <source>
        <dbReference type="ARBA" id="ARBA00023015"/>
    </source>
</evidence>
<dbReference type="PROSITE" id="PS00518">
    <property type="entry name" value="ZF_RING_1"/>
    <property type="match status" value="1"/>
</dbReference>
<dbReference type="SMART" id="SM00184">
    <property type="entry name" value="RING"/>
    <property type="match status" value="1"/>
</dbReference>
<feature type="region of interest" description="Disordered" evidence="10">
    <location>
        <begin position="510"/>
        <end position="542"/>
    </location>
</feature>
<keyword evidence="3" id="KW-0808">Transferase</keyword>
<feature type="region of interest" description="Disordered" evidence="10">
    <location>
        <begin position="444"/>
        <end position="484"/>
    </location>
</feature>
<feature type="compositionally biased region" description="Basic and acidic residues" evidence="10">
    <location>
        <begin position="15"/>
        <end position="27"/>
    </location>
</feature>
<dbReference type="Gene3D" id="3.30.40.10">
    <property type="entry name" value="Zinc/RING finger domain, C3HC4 (zinc finger)"/>
    <property type="match status" value="1"/>
</dbReference>
<evidence type="ECO:0000259" key="11">
    <source>
        <dbReference type="PROSITE" id="PS50089"/>
    </source>
</evidence>
<comment type="caution">
    <text evidence="12">The sequence shown here is derived from an EMBL/GenBank/DDBJ whole genome shotgun (WGS) entry which is preliminary data.</text>
</comment>
<feature type="region of interest" description="Disordered" evidence="10">
    <location>
        <begin position="280"/>
        <end position="424"/>
    </location>
</feature>
<protein>
    <recommendedName>
        <fullName evidence="2">RING-type E3 ubiquitin transferase</fullName>
        <ecNumber evidence="2">2.3.2.27</ecNumber>
    </recommendedName>
</protein>
<dbReference type="AlphaFoldDB" id="A0A8H7C1R4"/>
<evidence type="ECO:0000256" key="5">
    <source>
        <dbReference type="ARBA" id="ARBA00022771"/>
    </source>
</evidence>
<evidence type="ECO:0000256" key="6">
    <source>
        <dbReference type="ARBA" id="ARBA00022833"/>
    </source>
</evidence>
<feature type="compositionally biased region" description="Basic and acidic residues" evidence="10">
    <location>
        <begin position="351"/>
        <end position="363"/>
    </location>
</feature>
<dbReference type="PROSITE" id="PS50089">
    <property type="entry name" value="ZF_RING_2"/>
    <property type="match status" value="1"/>
</dbReference>
<keyword evidence="6" id="KW-0862">Zinc</keyword>
<dbReference type="SUPFAM" id="SSF57850">
    <property type="entry name" value="RING/U-box"/>
    <property type="match status" value="1"/>
</dbReference>
<gene>
    <name evidence="12" type="ORF">Agabi119p4_10126</name>
</gene>
<dbReference type="GO" id="GO:0006513">
    <property type="term" value="P:protein monoubiquitination"/>
    <property type="evidence" value="ECO:0007669"/>
    <property type="project" value="TreeGrafter"/>
</dbReference>
<evidence type="ECO:0000256" key="9">
    <source>
        <dbReference type="PROSITE-ProRule" id="PRU00175"/>
    </source>
</evidence>
<dbReference type="Pfam" id="PF13639">
    <property type="entry name" value="zf-RING_2"/>
    <property type="match status" value="1"/>
</dbReference>
<dbReference type="PANTHER" id="PTHR46077">
    <property type="entry name" value="E3 UBIQUITIN-PROTEIN LIGASE TOPORS"/>
    <property type="match status" value="1"/>
</dbReference>
<feature type="region of interest" description="Disordered" evidence="10">
    <location>
        <begin position="1"/>
        <end position="34"/>
    </location>
</feature>
<evidence type="ECO:0000256" key="2">
    <source>
        <dbReference type="ARBA" id="ARBA00012483"/>
    </source>
</evidence>
<feature type="compositionally biased region" description="Polar residues" evidence="10">
    <location>
        <begin position="307"/>
        <end position="319"/>
    </location>
</feature>
<evidence type="ECO:0000313" key="12">
    <source>
        <dbReference type="EMBL" id="KAF7760717.1"/>
    </source>
</evidence>
<accession>A0A8H7C1R4</accession>
<evidence type="ECO:0000256" key="10">
    <source>
        <dbReference type="SAM" id="MobiDB-lite"/>
    </source>
</evidence>
<keyword evidence="5 9" id="KW-0863">Zinc-finger</keyword>
<comment type="catalytic activity">
    <reaction evidence="1">
        <text>S-ubiquitinyl-[E2 ubiquitin-conjugating enzyme]-L-cysteine + [acceptor protein]-L-lysine = [E2 ubiquitin-conjugating enzyme]-L-cysteine + N(6)-ubiquitinyl-[acceptor protein]-L-lysine.</text>
        <dbReference type="EC" id="2.3.2.27"/>
    </reaction>
</comment>
<name>A0A8H7C1R4_AGABI</name>
<feature type="compositionally biased region" description="Basic and acidic residues" evidence="10">
    <location>
        <begin position="295"/>
        <end position="306"/>
    </location>
</feature>
<keyword evidence="7" id="KW-0805">Transcription regulation</keyword>
<dbReference type="Proteomes" id="UP000629468">
    <property type="component" value="Unassembled WGS sequence"/>
</dbReference>
<feature type="compositionally biased region" description="Basic and acidic residues" evidence="10">
    <location>
        <begin position="510"/>
        <end position="519"/>
    </location>
</feature>
<dbReference type="InterPro" id="IPR017907">
    <property type="entry name" value="Znf_RING_CS"/>
</dbReference>
<feature type="domain" description="RING-type" evidence="11">
    <location>
        <begin position="36"/>
        <end position="74"/>
    </location>
</feature>
<feature type="compositionally biased region" description="Polar residues" evidence="10">
    <location>
        <begin position="364"/>
        <end position="376"/>
    </location>
</feature>